<accession>A0ABQ9EX95</accession>
<feature type="domain" description="DUF7959" evidence="1">
    <location>
        <begin position="15"/>
        <end position="70"/>
    </location>
</feature>
<evidence type="ECO:0000259" key="1">
    <source>
        <dbReference type="Pfam" id="PF25899"/>
    </source>
</evidence>
<gene>
    <name evidence="2" type="ORF">KUTeg_014535</name>
</gene>
<dbReference type="Proteomes" id="UP001217089">
    <property type="component" value="Unassembled WGS sequence"/>
</dbReference>
<protein>
    <recommendedName>
        <fullName evidence="1">DUF7959 domain-containing protein</fullName>
    </recommendedName>
</protein>
<dbReference type="InterPro" id="IPR058265">
    <property type="entry name" value="DUF7959"/>
</dbReference>
<organism evidence="2 3">
    <name type="scientific">Tegillarca granosa</name>
    <name type="common">Malaysian cockle</name>
    <name type="synonym">Anadara granosa</name>
    <dbReference type="NCBI Taxonomy" id="220873"/>
    <lineage>
        <taxon>Eukaryota</taxon>
        <taxon>Metazoa</taxon>
        <taxon>Spiralia</taxon>
        <taxon>Lophotrochozoa</taxon>
        <taxon>Mollusca</taxon>
        <taxon>Bivalvia</taxon>
        <taxon>Autobranchia</taxon>
        <taxon>Pteriomorphia</taxon>
        <taxon>Arcoida</taxon>
        <taxon>Arcoidea</taxon>
        <taxon>Arcidae</taxon>
        <taxon>Tegillarca</taxon>
    </lineage>
</organism>
<evidence type="ECO:0000313" key="3">
    <source>
        <dbReference type="Proteomes" id="UP001217089"/>
    </source>
</evidence>
<keyword evidence="3" id="KW-1185">Reference proteome</keyword>
<proteinExistence type="predicted"/>
<sequence length="80" mass="8916">MYRFVMLKKIIIDNVDYDDNNVLVSFTLLGPAFAKGNVAQPKKQVSLQAAVNLLNDAINKGVFKVVVDVDNLADLFEVKF</sequence>
<reference evidence="2 3" key="1">
    <citation type="submission" date="2022-12" db="EMBL/GenBank/DDBJ databases">
        <title>Chromosome-level genome of Tegillarca granosa.</title>
        <authorList>
            <person name="Kim J."/>
        </authorList>
    </citation>
    <scope>NUCLEOTIDE SEQUENCE [LARGE SCALE GENOMIC DNA]</scope>
    <source>
        <strain evidence="2">Teg-2019</strain>
        <tissue evidence="2">Adductor muscle</tissue>
    </source>
</reference>
<name>A0ABQ9EX95_TEGGR</name>
<comment type="caution">
    <text evidence="2">The sequence shown here is derived from an EMBL/GenBank/DDBJ whole genome shotgun (WGS) entry which is preliminary data.</text>
</comment>
<evidence type="ECO:0000313" key="2">
    <source>
        <dbReference type="EMBL" id="KAJ8307888.1"/>
    </source>
</evidence>
<dbReference type="Pfam" id="PF25899">
    <property type="entry name" value="DUF7959"/>
    <property type="match status" value="1"/>
</dbReference>
<dbReference type="EMBL" id="JARBDR010000686">
    <property type="protein sequence ID" value="KAJ8307888.1"/>
    <property type="molecule type" value="Genomic_DNA"/>
</dbReference>